<evidence type="ECO:0000256" key="9">
    <source>
        <dbReference type="ARBA" id="ARBA00023136"/>
    </source>
</evidence>
<dbReference type="NCBIfam" id="NF003465">
    <property type="entry name" value="PRK05089.1"/>
    <property type="match status" value="1"/>
</dbReference>
<dbReference type="Proteomes" id="UP000319897">
    <property type="component" value="Unassembled WGS sequence"/>
</dbReference>
<evidence type="ECO:0000256" key="10">
    <source>
        <dbReference type="HAMAP-Rule" id="MF_00155"/>
    </source>
</evidence>
<keyword evidence="9 10" id="KW-0472">Membrane</keyword>
<dbReference type="PANTHER" id="PTHR21320">
    <property type="entry name" value="CYTOCHROME C OXIDASE ASSEMBLY PROTEIN COX11-RELATED"/>
    <property type="match status" value="1"/>
</dbReference>
<dbReference type="PANTHER" id="PTHR21320:SF3">
    <property type="entry name" value="CYTOCHROME C OXIDASE ASSEMBLY PROTEIN COX11, MITOCHONDRIAL-RELATED"/>
    <property type="match status" value="1"/>
</dbReference>
<evidence type="ECO:0000256" key="5">
    <source>
        <dbReference type="ARBA" id="ARBA00022692"/>
    </source>
</evidence>
<comment type="caution">
    <text evidence="11">The sequence shown here is derived from an EMBL/GenBank/DDBJ whole genome shotgun (WGS) entry which is preliminary data.</text>
</comment>
<dbReference type="InterPro" id="IPR007533">
    <property type="entry name" value="Cyt_c_oxidase_assmbl_CtaG"/>
</dbReference>
<evidence type="ECO:0000313" key="12">
    <source>
        <dbReference type="Proteomes" id="UP000319897"/>
    </source>
</evidence>
<dbReference type="HAMAP" id="MF_00155">
    <property type="entry name" value="CtaG"/>
    <property type="match status" value="1"/>
</dbReference>
<reference evidence="11 12" key="1">
    <citation type="submission" date="2019-06" db="EMBL/GenBank/DDBJ databases">
        <authorList>
            <person name="Lee I."/>
            <person name="Jang G.I."/>
            <person name="Hwang C.Y."/>
        </authorList>
    </citation>
    <scope>NUCLEOTIDE SEQUENCE [LARGE SCALE GENOMIC DNA]</scope>
    <source>
        <strain evidence="11 12">PAMC 28131</strain>
    </source>
</reference>
<comment type="similarity">
    <text evidence="3 10">Belongs to the COX11/CtaG family.</text>
</comment>
<feature type="topological domain" description="Cytoplasmic" evidence="10">
    <location>
        <begin position="1"/>
        <end position="8"/>
    </location>
</feature>
<evidence type="ECO:0000256" key="7">
    <source>
        <dbReference type="ARBA" id="ARBA00022989"/>
    </source>
</evidence>
<accession>A0A501XYD3</accession>
<feature type="topological domain" description="Periplasmic" evidence="10">
    <location>
        <begin position="31"/>
        <end position="203"/>
    </location>
</feature>
<evidence type="ECO:0000256" key="1">
    <source>
        <dbReference type="ARBA" id="ARBA00004007"/>
    </source>
</evidence>
<comment type="subcellular location">
    <subcellularLocation>
        <location evidence="2 10">Cell inner membrane</location>
        <topology evidence="2 10">Single-pass type II membrane protein</topology>
        <orientation evidence="2 10">Periplasmic side</orientation>
    </subcellularLocation>
</comment>
<dbReference type="FunFam" id="2.60.370.10:FF:000001">
    <property type="entry name" value="COX11 cytochrome c oxidase assembly homolog"/>
    <property type="match status" value="1"/>
</dbReference>
<keyword evidence="8 10" id="KW-0186">Copper</keyword>
<evidence type="ECO:0000256" key="8">
    <source>
        <dbReference type="ARBA" id="ARBA00023008"/>
    </source>
</evidence>
<dbReference type="SUPFAM" id="SSF110111">
    <property type="entry name" value="Ctag/Cox11"/>
    <property type="match status" value="1"/>
</dbReference>
<gene>
    <name evidence="10" type="primary">ctaG</name>
    <name evidence="11" type="ORF">FJQ54_00180</name>
</gene>
<dbReference type="GO" id="GO:0008535">
    <property type="term" value="P:respiratory chain complex IV assembly"/>
    <property type="evidence" value="ECO:0007669"/>
    <property type="project" value="UniProtKB-UniRule"/>
</dbReference>
<dbReference type="EMBL" id="VFSU01000002">
    <property type="protein sequence ID" value="TPE65047.1"/>
    <property type="molecule type" value="Genomic_DNA"/>
</dbReference>
<evidence type="ECO:0000256" key="6">
    <source>
        <dbReference type="ARBA" id="ARBA00022968"/>
    </source>
</evidence>
<keyword evidence="10" id="KW-1003">Cell membrane</keyword>
<dbReference type="RefSeq" id="WP_140926175.1">
    <property type="nucleotide sequence ID" value="NZ_VFSU01000002.1"/>
</dbReference>
<dbReference type="InterPro" id="IPR023471">
    <property type="entry name" value="CtaG/Cox11_dom_sf"/>
</dbReference>
<protein>
    <recommendedName>
        <fullName evidence="4 10">Cytochrome c oxidase assembly protein CtaG</fullName>
    </recommendedName>
</protein>
<keyword evidence="7 10" id="KW-1133">Transmembrane helix</keyword>
<organism evidence="11 12">
    <name type="scientific">Sandaracinobacter neustonicus</name>
    <dbReference type="NCBI Taxonomy" id="1715348"/>
    <lineage>
        <taxon>Bacteria</taxon>
        <taxon>Pseudomonadati</taxon>
        <taxon>Pseudomonadota</taxon>
        <taxon>Alphaproteobacteria</taxon>
        <taxon>Sphingomonadales</taxon>
        <taxon>Sphingosinicellaceae</taxon>
        <taxon>Sandaracinobacter</taxon>
    </lineage>
</organism>
<dbReference type="AlphaFoldDB" id="A0A501XYD3"/>
<evidence type="ECO:0000256" key="2">
    <source>
        <dbReference type="ARBA" id="ARBA00004382"/>
    </source>
</evidence>
<evidence type="ECO:0000256" key="4">
    <source>
        <dbReference type="ARBA" id="ARBA00015384"/>
    </source>
</evidence>
<dbReference type="OrthoDB" id="9804841at2"/>
<name>A0A501XYD3_9SPHN</name>
<comment type="function">
    <text evidence="1 10">Exerts its effect at some terminal stage of cytochrome c oxidase synthesis, probably by being involved in the insertion of the copper B into subunit I.</text>
</comment>
<keyword evidence="5 10" id="KW-0812">Transmembrane</keyword>
<dbReference type="PIRSF" id="PIRSF005413">
    <property type="entry name" value="COX11"/>
    <property type="match status" value="1"/>
</dbReference>
<dbReference type="Pfam" id="PF04442">
    <property type="entry name" value="CtaG_Cox11"/>
    <property type="match status" value="1"/>
</dbReference>
<proteinExistence type="inferred from homology"/>
<evidence type="ECO:0000256" key="3">
    <source>
        <dbReference type="ARBA" id="ARBA00009620"/>
    </source>
</evidence>
<dbReference type="GO" id="GO:0005886">
    <property type="term" value="C:plasma membrane"/>
    <property type="evidence" value="ECO:0007669"/>
    <property type="project" value="UniProtKB-SubCell"/>
</dbReference>
<keyword evidence="10" id="KW-0997">Cell inner membrane</keyword>
<sequence>MTAVADPRNRRTALIAGAVALAMVGLAYASVPLYRVFCQVTGFGGTTQKAEAAPAAESLKALHGRTIKVRFDGNVRGGLPWEFAPAQGPVDVKIGEQNMIFYKAASQSAASTTGSATFNVTPEAAGRYFAKIQCFCFNEQTLNPGQQVEMPVVFYVDPAILDDPDAKDIDEITLSYSFYPVAQPSKAPGVYATGSSELAQKAR</sequence>
<dbReference type="Gene3D" id="2.60.370.10">
    <property type="entry name" value="Ctag/Cox11"/>
    <property type="match status" value="1"/>
</dbReference>
<keyword evidence="12" id="KW-1185">Reference proteome</keyword>
<evidence type="ECO:0000313" key="11">
    <source>
        <dbReference type="EMBL" id="TPE65047.1"/>
    </source>
</evidence>
<keyword evidence="6 10" id="KW-0735">Signal-anchor</keyword>
<dbReference type="GO" id="GO:0005507">
    <property type="term" value="F:copper ion binding"/>
    <property type="evidence" value="ECO:0007669"/>
    <property type="project" value="InterPro"/>
</dbReference>